<keyword evidence="4 7" id="KW-0251">Elongation factor</keyword>
<accession>A0A126QY61</accession>
<dbReference type="GO" id="GO:0003746">
    <property type="term" value="F:translation elongation factor activity"/>
    <property type="evidence" value="ECO:0007669"/>
    <property type="project" value="UniProtKB-UniRule"/>
</dbReference>
<dbReference type="STRING" id="294671.YLM1_0187"/>
<dbReference type="GeneID" id="28488481"/>
<evidence type="ECO:0000313" key="9">
    <source>
        <dbReference type="EMBL" id="AMK14747.1"/>
    </source>
</evidence>
<evidence type="ECO:0000256" key="3">
    <source>
        <dbReference type="ARBA" id="ARBA00017600"/>
    </source>
</evidence>
<evidence type="ECO:0000256" key="6">
    <source>
        <dbReference type="ARBA" id="ARBA00032274"/>
    </source>
</evidence>
<keyword evidence="5 7" id="KW-0648">Protein biosynthesis</keyword>
<evidence type="ECO:0000256" key="2">
    <source>
        <dbReference type="ARBA" id="ARBA00007411"/>
    </source>
</evidence>
<name>A0A126QY61_METOL</name>
<sequence length="89" mass="9387">MGEVVNTLKVMPENPEVDLEALKVAITGAIPEDAELHEITEEPIAFGLVALNVVFIVEDGEGGTGPTEEAIIALADVASAEITDSRRLM</sequence>
<dbReference type="PANTHER" id="PTHR39647:SF1">
    <property type="entry name" value="ELONGATION FACTOR 1-BETA"/>
    <property type="match status" value="1"/>
</dbReference>
<dbReference type="NCBIfam" id="NF001670">
    <property type="entry name" value="PRK00435.1"/>
    <property type="match status" value="1"/>
</dbReference>
<dbReference type="CDD" id="cd00292">
    <property type="entry name" value="EF1B"/>
    <property type="match status" value="1"/>
</dbReference>
<evidence type="ECO:0000313" key="10">
    <source>
        <dbReference type="EMBL" id="SFL43000.1"/>
    </source>
</evidence>
<dbReference type="Gene3D" id="3.30.70.60">
    <property type="match status" value="1"/>
</dbReference>
<dbReference type="Proteomes" id="UP000066376">
    <property type="component" value="Chromosome"/>
</dbReference>
<dbReference type="AlphaFoldDB" id="A0A126QY61"/>
<evidence type="ECO:0000256" key="7">
    <source>
        <dbReference type="HAMAP-Rule" id="MF_00043"/>
    </source>
</evidence>
<dbReference type="PATRIC" id="fig|294671.3.peg.187"/>
<keyword evidence="11" id="KW-1185">Reference proteome</keyword>
<dbReference type="EMBL" id="FOTL01000010">
    <property type="protein sequence ID" value="SFL43000.1"/>
    <property type="molecule type" value="Genomic_DNA"/>
</dbReference>
<dbReference type="Proteomes" id="UP000183442">
    <property type="component" value="Unassembled WGS sequence"/>
</dbReference>
<evidence type="ECO:0000256" key="4">
    <source>
        <dbReference type="ARBA" id="ARBA00022768"/>
    </source>
</evidence>
<protein>
    <recommendedName>
        <fullName evidence="3 7">Elongation factor 1-beta</fullName>
        <shortName evidence="7">EF-1-beta</shortName>
    </recommendedName>
    <alternativeName>
        <fullName evidence="6 7">aEF-1beta</fullName>
    </alternativeName>
</protein>
<evidence type="ECO:0000313" key="11">
    <source>
        <dbReference type="Proteomes" id="UP000066376"/>
    </source>
</evidence>
<dbReference type="PIRSF" id="PIRSF006521">
    <property type="entry name" value="Transl_elong_EF1B_B_arc"/>
    <property type="match status" value="1"/>
</dbReference>
<dbReference type="InterPro" id="IPR004542">
    <property type="entry name" value="Transl_elong_EF1B_B_arc"/>
</dbReference>
<dbReference type="InterPro" id="IPR014038">
    <property type="entry name" value="EF1B_bsu/dsu_GNE"/>
</dbReference>
<dbReference type="PANTHER" id="PTHR39647">
    <property type="entry name" value="ELONGATION FACTOR 1-BETA"/>
    <property type="match status" value="1"/>
</dbReference>
<gene>
    <name evidence="7" type="primary">ef1b</name>
    <name evidence="10" type="ORF">SAMN02910297_00867</name>
    <name evidence="9" type="ORF">YLM1_0187</name>
</gene>
<dbReference type="RefSeq" id="WP_067145418.1">
    <property type="nucleotide sequence ID" value="NZ_CP014265.1"/>
</dbReference>
<reference evidence="9 11" key="1">
    <citation type="journal article" date="2016" name="Genome Announc.">
        <title>Draft Genome Sequence of the Rumen Methanogen Methanobrevibacter olleyae YLM1.</title>
        <authorList>
            <person name="Kelly W.J."/>
            <person name="Li D."/>
            <person name="Lambie S.C."/>
            <person name="Cox F."/>
            <person name="Attwood G.T."/>
            <person name="Altermann E."/>
            <person name="Leahy S.C."/>
        </authorList>
    </citation>
    <scope>NUCLEOTIDE SEQUENCE [LARGE SCALE GENOMIC DNA]</scope>
    <source>
        <strain evidence="9 11">YLM1</strain>
    </source>
</reference>
<dbReference type="Pfam" id="PF00736">
    <property type="entry name" value="EF1_GNE"/>
    <property type="match status" value="1"/>
</dbReference>
<evidence type="ECO:0000256" key="1">
    <source>
        <dbReference type="ARBA" id="ARBA00003815"/>
    </source>
</evidence>
<comment type="similarity">
    <text evidence="2 7">Belongs to the EF-1-beta/EF-1-delta family.</text>
</comment>
<feature type="domain" description="Translation elongation factor EF1B beta/delta subunit guanine nucleotide exchange" evidence="8">
    <location>
        <begin position="3"/>
        <end position="88"/>
    </location>
</feature>
<reference evidence="10" key="4">
    <citation type="submission" date="2016-10" db="EMBL/GenBank/DDBJ databases">
        <authorList>
            <person name="de Groot N.N."/>
        </authorList>
    </citation>
    <scope>NUCLEOTIDE SEQUENCE [LARGE SCALE GENOMIC DNA]</scope>
    <source>
        <strain evidence="10">DSM 16632</strain>
    </source>
</reference>
<dbReference type="NCBIfam" id="TIGR00489">
    <property type="entry name" value="aEF-1_beta"/>
    <property type="match status" value="1"/>
</dbReference>
<dbReference type="EMBL" id="CP014265">
    <property type="protein sequence ID" value="AMK14747.1"/>
    <property type="molecule type" value="Genomic_DNA"/>
</dbReference>
<comment type="function">
    <text evidence="1 7">Promotes the exchange of GDP for GTP in EF-1-alpha/GDP, thus allowing the regeneration of EF-1-alpha/GTP that could then be used to form the ternary complex EF-1-alpha/GTP/AAtRNA.</text>
</comment>
<dbReference type="InterPro" id="IPR014717">
    <property type="entry name" value="Transl_elong_EF1B/ribsomal_bS6"/>
</dbReference>
<evidence type="ECO:0000256" key="5">
    <source>
        <dbReference type="ARBA" id="ARBA00022917"/>
    </source>
</evidence>
<dbReference type="KEGG" id="mol:YLM1_0187"/>
<reference evidence="11" key="2">
    <citation type="submission" date="2016-02" db="EMBL/GenBank/DDBJ databases">
        <title>The draft genome sequence of the rumen methanogen Methanobrevibacter olleyae YLM1.</title>
        <authorList>
            <consortium name="New Zealand Agricultural Greenhouse Gas Research Centre/Pastoral Greenhouse Gas Research Consortium"/>
            <person name="Kelly W.J."/>
            <person name="Li D."/>
            <person name="Lambie S.C."/>
            <person name="Attwood G.T."/>
            <person name="Altermann E."/>
            <person name="Leahy S.C."/>
        </authorList>
    </citation>
    <scope>NUCLEOTIDE SEQUENCE [LARGE SCALE GENOMIC DNA]</scope>
    <source>
        <strain evidence="11">YLM1</strain>
    </source>
</reference>
<reference evidence="12" key="3">
    <citation type="submission" date="2016-10" db="EMBL/GenBank/DDBJ databases">
        <authorList>
            <person name="Varghese N."/>
        </authorList>
    </citation>
    <scope>NUCLEOTIDE SEQUENCE [LARGE SCALE GENOMIC DNA]</scope>
    <source>
        <strain evidence="12">DSM 16632</strain>
    </source>
</reference>
<dbReference type="SUPFAM" id="SSF54984">
    <property type="entry name" value="eEF-1beta-like"/>
    <property type="match status" value="1"/>
</dbReference>
<proteinExistence type="inferred from homology"/>
<organism evidence="9 11">
    <name type="scientific">Methanobrevibacter olleyae</name>
    <dbReference type="NCBI Taxonomy" id="294671"/>
    <lineage>
        <taxon>Archaea</taxon>
        <taxon>Methanobacteriati</taxon>
        <taxon>Methanobacteriota</taxon>
        <taxon>Methanomada group</taxon>
        <taxon>Methanobacteria</taxon>
        <taxon>Methanobacteriales</taxon>
        <taxon>Methanobacteriaceae</taxon>
        <taxon>Methanobrevibacter</taxon>
    </lineage>
</organism>
<dbReference type="OrthoDB" id="84643at2157"/>
<dbReference type="HAMAP" id="MF_00043">
    <property type="entry name" value="EF1_beta"/>
    <property type="match status" value="1"/>
</dbReference>
<evidence type="ECO:0000313" key="12">
    <source>
        <dbReference type="Proteomes" id="UP000183442"/>
    </source>
</evidence>
<dbReference type="SMART" id="SM00888">
    <property type="entry name" value="EF1_GNE"/>
    <property type="match status" value="1"/>
</dbReference>
<dbReference type="InterPro" id="IPR036219">
    <property type="entry name" value="eEF-1beta-like_sf"/>
</dbReference>
<evidence type="ECO:0000259" key="8">
    <source>
        <dbReference type="SMART" id="SM00888"/>
    </source>
</evidence>